<comment type="catalytic activity">
    <reaction evidence="4">
        <text>alpha-D-mannose 1-phosphate + GTP + H(+) = GDP-alpha-D-mannose + diphosphate</text>
        <dbReference type="Rhea" id="RHEA:15229"/>
        <dbReference type="ChEBI" id="CHEBI:15378"/>
        <dbReference type="ChEBI" id="CHEBI:33019"/>
        <dbReference type="ChEBI" id="CHEBI:37565"/>
        <dbReference type="ChEBI" id="CHEBI:57527"/>
        <dbReference type="ChEBI" id="CHEBI:58409"/>
        <dbReference type="EC" id="2.7.7.13"/>
    </reaction>
</comment>
<dbReference type="PANTHER" id="PTHR22572">
    <property type="entry name" value="SUGAR-1-PHOSPHATE GUANYL TRANSFERASE"/>
    <property type="match status" value="1"/>
</dbReference>
<comment type="similarity">
    <text evidence="2">Belongs to the transferase hexapeptide repeat family.</text>
</comment>
<proteinExistence type="inferred from homology"/>
<evidence type="ECO:0000256" key="2">
    <source>
        <dbReference type="ARBA" id="ARBA00007274"/>
    </source>
</evidence>
<evidence type="ECO:0000256" key="3">
    <source>
        <dbReference type="ARBA" id="ARBA00012387"/>
    </source>
</evidence>
<evidence type="ECO:0000256" key="4">
    <source>
        <dbReference type="ARBA" id="ARBA00047343"/>
    </source>
</evidence>
<feature type="domain" description="Mannose-1-phosphate guanyltransferase C-terminal" evidence="6">
    <location>
        <begin position="329"/>
        <end position="475"/>
    </location>
</feature>
<dbReference type="Gene3D" id="3.90.550.10">
    <property type="entry name" value="Spore Coat Polysaccharide Biosynthesis Protein SpsA, Chain A"/>
    <property type="match status" value="1"/>
</dbReference>
<dbReference type="Pfam" id="PF25087">
    <property type="entry name" value="GMPPB_C"/>
    <property type="match status" value="1"/>
</dbReference>
<keyword evidence="8" id="KW-1185">Reference proteome</keyword>
<dbReference type="InterPro" id="IPR005835">
    <property type="entry name" value="NTP_transferase_dom"/>
</dbReference>
<dbReference type="Pfam" id="PF00483">
    <property type="entry name" value="NTP_transferase"/>
    <property type="match status" value="1"/>
</dbReference>
<dbReference type="EC" id="2.7.7.13" evidence="3"/>
<feature type="domain" description="Nucleotidyl transferase" evidence="5">
    <location>
        <begin position="5"/>
        <end position="218"/>
    </location>
</feature>
<evidence type="ECO:0000256" key="1">
    <source>
        <dbReference type="ARBA" id="ARBA00004823"/>
    </source>
</evidence>
<name>A0A1E4SVH4_9ASCO</name>
<dbReference type="InterPro" id="IPR029044">
    <property type="entry name" value="Nucleotide-diphossugar_trans"/>
</dbReference>
<gene>
    <name evidence="7" type="ORF">CANARDRAFT_177620</name>
</gene>
<dbReference type="InterPro" id="IPR050486">
    <property type="entry name" value="Mannose-1P_guanyltransferase"/>
</dbReference>
<dbReference type="OrthoDB" id="285674at2759"/>
<dbReference type="SUPFAM" id="SSF53448">
    <property type="entry name" value="Nucleotide-diphospho-sugar transferases"/>
    <property type="match status" value="1"/>
</dbReference>
<reference evidence="8" key="1">
    <citation type="submission" date="2016-04" db="EMBL/GenBank/DDBJ databases">
        <title>Comparative genomics of biotechnologically important yeasts.</title>
        <authorList>
            <consortium name="DOE Joint Genome Institute"/>
            <person name="Riley R."/>
            <person name="Haridas S."/>
            <person name="Wolfe K.H."/>
            <person name="Lopes M.R."/>
            <person name="Hittinger C.T."/>
            <person name="Goker M."/>
            <person name="Salamov A."/>
            <person name="Wisecaver J."/>
            <person name="Long T.M."/>
            <person name="Aerts A.L."/>
            <person name="Barry K."/>
            <person name="Choi C."/>
            <person name="Clum A."/>
            <person name="Coughlan A.Y."/>
            <person name="Deshpande S."/>
            <person name="Douglass A.P."/>
            <person name="Hanson S.J."/>
            <person name="Klenk H.-P."/>
            <person name="Labutti K."/>
            <person name="Lapidus A."/>
            <person name="Lindquist E."/>
            <person name="Lipzen A."/>
            <person name="Meier-Kolthoff J.P."/>
            <person name="Ohm R.A."/>
            <person name="Otillar R.P."/>
            <person name="Pangilinan J."/>
            <person name="Peng Y."/>
            <person name="Rokas A."/>
            <person name="Rosa C.A."/>
            <person name="Scheuner C."/>
            <person name="Sibirny A.A."/>
            <person name="Slot J.C."/>
            <person name="Stielow J.B."/>
            <person name="Sun H."/>
            <person name="Kurtzman C.P."/>
            <person name="Blackwell M."/>
            <person name="Grigoriev I.V."/>
            <person name="Jeffries T.W."/>
        </authorList>
    </citation>
    <scope>NUCLEOTIDE SEQUENCE [LARGE SCALE GENOMIC DNA]</scope>
    <source>
        <strain evidence="8">NRRL YB-2248</strain>
    </source>
</reference>
<accession>A0A1E4SVH4</accession>
<evidence type="ECO:0000313" key="7">
    <source>
        <dbReference type="EMBL" id="ODV83457.1"/>
    </source>
</evidence>
<evidence type="ECO:0000259" key="5">
    <source>
        <dbReference type="Pfam" id="PF00483"/>
    </source>
</evidence>
<evidence type="ECO:0000313" key="8">
    <source>
        <dbReference type="Proteomes" id="UP000094801"/>
    </source>
</evidence>
<protein>
    <recommendedName>
        <fullName evidence="3">mannose-1-phosphate guanylyltransferase</fullName>
        <ecNumber evidence="3">2.7.7.13</ecNumber>
    </recommendedName>
</protein>
<dbReference type="Gene3D" id="2.160.10.10">
    <property type="entry name" value="Hexapeptide repeat proteins"/>
    <property type="match status" value="1"/>
</dbReference>
<evidence type="ECO:0000259" key="6">
    <source>
        <dbReference type="Pfam" id="PF25087"/>
    </source>
</evidence>
<organism evidence="7 8">
    <name type="scientific">[Candida] arabinofermentans NRRL YB-2248</name>
    <dbReference type="NCBI Taxonomy" id="983967"/>
    <lineage>
        <taxon>Eukaryota</taxon>
        <taxon>Fungi</taxon>
        <taxon>Dikarya</taxon>
        <taxon>Ascomycota</taxon>
        <taxon>Saccharomycotina</taxon>
        <taxon>Pichiomycetes</taxon>
        <taxon>Pichiales</taxon>
        <taxon>Pichiaceae</taxon>
        <taxon>Ogataea</taxon>
        <taxon>Ogataea/Candida clade</taxon>
    </lineage>
</organism>
<dbReference type="AlphaFoldDB" id="A0A1E4SVH4"/>
<dbReference type="GO" id="GO:0004475">
    <property type="term" value="F:mannose-1-phosphate guanylyltransferase (GTP) activity"/>
    <property type="evidence" value="ECO:0007669"/>
    <property type="project" value="UniProtKB-EC"/>
</dbReference>
<sequence length="478" mass="53385">MTTTKAIIMVGGSSRGTRFRPLALDKAKIMFPIAGKPLLSHTVDAVLKVESIREIILIGFYDVSIFSEFISSFNARMRYSKRNCSIKYLKEFKALGTAGGLYHFREDILKGNPESFLVIHGDIVCSFPLNEMVQFYEEKKKTHQSKIDAILFGVKIPDYELFLALNGSDLTSFGTIVSEENGEVVHYVEKPESKISDVINGGIYLFNESLFRRLSNAKISKITIANDNTHFDFVDEDIISLEKDILHNLPDFGNTYVFQYRGFWKAIKTPSDALWANELYLDKISQGSKSPISPSSSVDVTNSDGSEPLKYRVATMDQHILEKPSSFIQCPVYIHPSATVNYENGTRIGKFVSIGENVTIGAGTRISNSIILENCEIGSNTIIMNSIVSMNCKIGNWCRVEGTGINLISINEMVKKNGVSKLQKLLNQDTFKIIGIKDSGNISILGSGTQVDDDRYVLNSFILPNKTIKHDVKYEIIM</sequence>
<dbReference type="InterPro" id="IPR056729">
    <property type="entry name" value="GMPPB_C"/>
</dbReference>
<comment type="pathway">
    <text evidence="1">Nucleotide-sugar biosynthesis; GDP-alpha-D-mannose biosynthesis; GDP-alpha-D-mannose from alpha-D-mannose 1-phosphate (GTP route): step 1/1.</text>
</comment>
<dbReference type="EMBL" id="KV453863">
    <property type="protein sequence ID" value="ODV83457.1"/>
    <property type="molecule type" value="Genomic_DNA"/>
</dbReference>
<dbReference type="Proteomes" id="UP000094801">
    <property type="component" value="Unassembled WGS sequence"/>
</dbReference>
<dbReference type="STRING" id="983967.A0A1E4SVH4"/>